<feature type="signal peptide" evidence="2">
    <location>
        <begin position="1"/>
        <end position="25"/>
    </location>
</feature>
<dbReference type="InterPro" id="IPR042100">
    <property type="entry name" value="Bug_dom1"/>
</dbReference>
<dbReference type="AlphaFoldDB" id="A0A853FUS6"/>
<dbReference type="EMBL" id="JACCEM010000005">
    <property type="protein sequence ID" value="NYT49715.1"/>
    <property type="molecule type" value="Genomic_DNA"/>
</dbReference>
<keyword evidence="4" id="KW-1185">Reference proteome</keyword>
<gene>
    <name evidence="3" type="ORF">H0A72_10400</name>
</gene>
<evidence type="ECO:0000256" key="1">
    <source>
        <dbReference type="ARBA" id="ARBA00006987"/>
    </source>
</evidence>
<dbReference type="SUPFAM" id="SSF53850">
    <property type="entry name" value="Periplasmic binding protein-like II"/>
    <property type="match status" value="1"/>
</dbReference>
<dbReference type="Gene3D" id="3.40.190.150">
    <property type="entry name" value="Bordetella uptake gene, domain 1"/>
    <property type="match status" value="1"/>
</dbReference>
<reference evidence="3 4" key="1">
    <citation type="submission" date="2020-07" db="EMBL/GenBank/DDBJ databases">
        <title>Taxonomic revisions and descriptions of new bacterial species based on genomic comparisons in the high-G+C-content subgroup of the family Alcaligenaceae.</title>
        <authorList>
            <person name="Szabo A."/>
            <person name="Felfoldi T."/>
        </authorList>
    </citation>
    <scope>NUCLEOTIDE SEQUENCE [LARGE SCALE GENOMIC DNA]</scope>
    <source>
        <strain evidence="3 4">LMG 24012</strain>
    </source>
</reference>
<dbReference type="CDD" id="cd13578">
    <property type="entry name" value="PBP2_Bug27"/>
    <property type="match status" value="1"/>
</dbReference>
<evidence type="ECO:0000256" key="2">
    <source>
        <dbReference type="SAM" id="SignalP"/>
    </source>
</evidence>
<dbReference type="PIRSF" id="PIRSF017082">
    <property type="entry name" value="YflP"/>
    <property type="match status" value="1"/>
</dbReference>
<dbReference type="Proteomes" id="UP000559809">
    <property type="component" value="Unassembled WGS sequence"/>
</dbReference>
<accession>A0A853FUS6</accession>
<evidence type="ECO:0000313" key="3">
    <source>
        <dbReference type="EMBL" id="NYT49715.1"/>
    </source>
</evidence>
<feature type="chain" id="PRO_5032679422" evidence="2">
    <location>
        <begin position="26"/>
        <end position="325"/>
    </location>
</feature>
<comment type="similarity">
    <text evidence="1">Belongs to the UPF0065 (bug) family.</text>
</comment>
<keyword evidence="2" id="KW-0732">Signal</keyword>
<proteinExistence type="inferred from homology"/>
<dbReference type="Gene3D" id="3.40.190.10">
    <property type="entry name" value="Periplasmic binding protein-like II"/>
    <property type="match status" value="1"/>
</dbReference>
<sequence length="325" mass="33048">MKTHKLILSACIGLASMVAAGAAGAADAYPAKPIKVIVGYPAGGANDLVARAIGQEMSKDLGQQVVVENISGAAGTIGAASAAKAAPDGYTLFMGAGAHALAPSVRKSLPYDIVSDFAPVSVAAIGSYVLVVNPQIKANSVKELIDLAKASPGTLTFASSGVGAPPHLAGVLFQERTGTRLHHIPFRGDADANTAVLAGHVDMIFGSLGPTVPHIRGGKVRALAVTGNARSTALPDVPTLQEAGVPDYNVSTWWGLLAPAGTPPAIVDKLARSVEKAAALPHIKEQFVNMGVEAASSTPAEFAAFIKAEVAKFKKITEAAGIEPQ</sequence>
<dbReference type="RefSeq" id="WP_180155027.1">
    <property type="nucleotide sequence ID" value="NZ_JACCEM010000005.1"/>
</dbReference>
<dbReference type="PANTHER" id="PTHR42928:SF5">
    <property type="entry name" value="BLR1237 PROTEIN"/>
    <property type="match status" value="1"/>
</dbReference>
<dbReference type="InterPro" id="IPR005064">
    <property type="entry name" value="BUG"/>
</dbReference>
<name>A0A853FUS6_9BURK</name>
<organism evidence="3 4">
    <name type="scientific">Parapusillimonas granuli</name>
    <dbReference type="NCBI Taxonomy" id="380911"/>
    <lineage>
        <taxon>Bacteria</taxon>
        <taxon>Pseudomonadati</taxon>
        <taxon>Pseudomonadota</taxon>
        <taxon>Betaproteobacteria</taxon>
        <taxon>Burkholderiales</taxon>
        <taxon>Alcaligenaceae</taxon>
        <taxon>Parapusillimonas</taxon>
    </lineage>
</organism>
<dbReference type="PANTHER" id="PTHR42928">
    <property type="entry name" value="TRICARBOXYLATE-BINDING PROTEIN"/>
    <property type="match status" value="1"/>
</dbReference>
<protein>
    <submittedName>
        <fullName evidence="3">Tripartite tricarboxylate transporter substrate binding protein</fullName>
    </submittedName>
</protein>
<dbReference type="Pfam" id="PF03401">
    <property type="entry name" value="TctC"/>
    <property type="match status" value="1"/>
</dbReference>
<comment type="caution">
    <text evidence="3">The sequence shown here is derived from an EMBL/GenBank/DDBJ whole genome shotgun (WGS) entry which is preliminary data.</text>
</comment>
<evidence type="ECO:0000313" key="4">
    <source>
        <dbReference type="Proteomes" id="UP000559809"/>
    </source>
</evidence>